<evidence type="ECO:0000256" key="1">
    <source>
        <dbReference type="ARBA" id="ARBA00010134"/>
    </source>
</evidence>
<dbReference type="InterPro" id="IPR002398">
    <property type="entry name" value="Pept_C14"/>
</dbReference>
<feature type="domain" description="Caspase family p10" evidence="6">
    <location>
        <begin position="406"/>
        <end position="438"/>
    </location>
</feature>
<dbReference type="PANTHER" id="PTHR47901:SF8">
    <property type="entry name" value="CASPASE-3"/>
    <property type="match status" value="1"/>
</dbReference>
<gene>
    <name evidence="8" type="ORF">HCN44_001845</name>
</gene>
<evidence type="ECO:0000256" key="4">
    <source>
        <dbReference type="ARBA" id="ARBA00022801"/>
    </source>
</evidence>
<evidence type="ECO:0000256" key="5">
    <source>
        <dbReference type="RuleBase" id="RU003971"/>
    </source>
</evidence>
<evidence type="ECO:0000313" key="9">
    <source>
        <dbReference type="Proteomes" id="UP000639338"/>
    </source>
</evidence>
<reference evidence="8 9" key="1">
    <citation type="submission" date="2020-08" db="EMBL/GenBank/DDBJ databases">
        <title>Aphidius gifuensis genome sequencing and assembly.</title>
        <authorList>
            <person name="Du Z."/>
        </authorList>
    </citation>
    <scope>NUCLEOTIDE SEQUENCE [LARGE SCALE GENOMIC DNA]</scope>
    <source>
        <strain evidence="8">YNYX2018</strain>
        <tissue evidence="8">Adults</tissue>
    </source>
</reference>
<organism evidence="8 9">
    <name type="scientific">Aphidius gifuensis</name>
    <name type="common">Parasitoid wasp</name>
    <dbReference type="NCBI Taxonomy" id="684658"/>
    <lineage>
        <taxon>Eukaryota</taxon>
        <taxon>Metazoa</taxon>
        <taxon>Ecdysozoa</taxon>
        <taxon>Arthropoda</taxon>
        <taxon>Hexapoda</taxon>
        <taxon>Insecta</taxon>
        <taxon>Pterygota</taxon>
        <taxon>Neoptera</taxon>
        <taxon>Endopterygota</taxon>
        <taxon>Hymenoptera</taxon>
        <taxon>Apocrita</taxon>
        <taxon>Ichneumonoidea</taxon>
        <taxon>Braconidae</taxon>
        <taxon>Aphidiinae</taxon>
        <taxon>Aphidius</taxon>
    </lineage>
</organism>
<dbReference type="InterPro" id="IPR011600">
    <property type="entry name" value="Pept_C14_caspase"/>
</dbReference>
<feature type="domain" description="Caspase family p20" evidence="7">
    <location>
        <begin position="247"/>
        <end position="369"/>
    </location>
</feature>
<dbReference type="SMART" id="SM00115">
    <property type="entry name" value="CASc"/>
    <property type="match status" value="1"/>
</dbReference>
<evidence type="ECO:0000259" key="7">
    <source>
        <dbReference type="PROSITE" id="PS50208"/>
    </source>
</evidence>
<dbReference type="Proteomes" id="UP000639338">
    <property type="component" value="Unassembled WGS sequence"/>
</dbReference>
<protein>
    <recommendedName>
        <fullName evidence="10">Caspase-8</fullName>
    </recommendedName>
</protein>
<dbReference type="PROSITE" id="PS50207">
    <property type="entry name" value="CASPASE_P10"/>
    <property type="match status" value="1"/>
</dbReference>
<dbReference type="InterPro" id="IPR015917">
    <property type="entry name" value="Pept_C14A"/>
</dbReference>
<accession>A0A835CWB2</accession>
<keyword evidence="9" id="KW-1185">Reference proteome</keyword>
<keyword evidence="4" id="KW-0378">Hydrolase</keyword>
<dbReference type="Pfam" id="PF00656">
    <property type="entry name" value="Peptidase_C14"/>
    <property type="match status" value="1"/>
</dbReference>
<comment type="caution">
    <text evidence="8">The sequence shown here is derived from an EMBL/GenBank/DDBJ whole genome shotgun (WGS) entry which is preliminary data.</text>
</comment>
<dbReference type="InterPro" id="IPR001309">
    <property type="entry name" value="Pept_C14_p20"/>
</dbReference>
<dbReference type="InterPro" id="IPR002138">
    <property type="entry name" value="Pept_C14_p10"/>
</dbReference>
<dbReference type="Pfam" id="PF23724">
    <property type="entry name" value="Dredd_2nd"/>
    <property type="match status" value="1"/>
</dbReference>
<evidence type="ECO:0000256" key="2">
    <source>
        <dbReference type="ARBA" id="ARBA00022670"/>
    </source>
</evidence>
<dbReference type="SUPFAM" id="SSF52129">
    <property type="entry name" value="Caspase-like"/>
    <property type="match status" value="1"/>
</dbReference>
<dbReference type="PRINTS" id="PR00376">
    <property type="entry name" value="IL1BCENZYME"/>
</dbReference>
<evidence type="ECO:0000259" key="6">
    <source>
        <dbReference type="PROSITE" id="PS50207"/>
    </source>
</evidence>
<comment type="similarity">
    <text evidence="1 5">Belongs to the peptidase C14A family.</text>
</comment>
<dbReference type="GO" id="GO:0006915">
    <property type="term" value="P:apoptotic process"/>
    <property type="evidence" value="ECO:0007669"/>
    <property type="project" value="UniProtKB-KW"/>
</dbReference>
<dbReference type="Gene3D" id="3.40.50.1460">
    <property type="match status" value="1"/>
</dbReference>
<dbReference type="PROSITE" id="PS50208">
    <property type="entry name" value="CASPASE_P20"/>
    <property type="match status" value="1"/>
</dbReference>
<name>A0A835CWB2_APHGI</name>
<evidence type="ECO:0000256" key="3">
    <source>
        <dbReference type="ARBA" id="ARBA00022703"/>
    </source>
</evidence>
<dbReference type="Pfam" id="PF23725">
    <property type="entry name" value="Dredd_N"/>
    <property type="match status" value="1"/>
</dbReference>
<keyword evidence="2" id="KW-0645">Protease</keyword>
<keyword evidence="3" id="KW-0053">Apoptosis</keyword>
<dbReference type="InterPro" id="IPR029030">
    <property type="entry name" value="Caspase-like_dom_sf"/>
</dbReference>
<dbReference type="EMBL" id="JACMRX010000001">
    <property type="protein sequence ID" value="KAF7996213.1"/>
    <property type="molecule type" value="Genomic_DNA"/>
</dbReference>
<evidence type="ECO:0008006" key="10">
    <source>
        <dbReference type="Google" id="ProtNLM"/>
    </source>
</evidence>
<sequence>MLTTDALPANQQTNIVDNKTLNATIDESVLLKIENDLENYEKLSILFLMYEEENYCIDELIDMIDKSRLDGILCKLILKNIKNWKEKFFESITIIGLKNIIINLGLSINDLESRYSANVTTLVIKIHTATKIMYKLFELLNEQQSQLLCKLIYKDIPVIKFNQNDILESHAFYWLSKKYITISSDGSCDLSKIHKHMKTIGLFDTPIYHDMEKYVKSLDKNVNEEQKIINKQEKIIQIEKEKKKIITNAYVVIINEINFPTNSEYETRYGSNVDADDLRKTFTGMGYTVVQYNDQTEEEIYDIFDNLKNVVNSSNDCIIVCLLSHGFKGGFLSHDAKEIDIETIEKKICCDSFVDKLKILIIQACQGENTGRAIPGADETTTIVTDCRNTRFLKNQKTESVSKYTEFFKFSATINDFVSMRDTQHGSWFINAICEVLRSPKEKEISIEKWTRLVQENVQEKRGKLPNKNFDAAQVPHSDYRLKKKYVFPLCIVDNSIRKKN</sequence>
<dbReference type="PANTHER" id="PTHR47901">
    <property type="entry name" value="CASPASE RECRUITMENT DOMAIN-CONTAINING PROTEIN 18"/>
    <property type="match status" value="1"/>
</dbReference>
<dbReference type="InterPro" id="IPR056259">
    <property type="entry name" value="Dredd_N"/>
</dbReference>
<dbReference type="GO" id="GO:0006508">
    <property type="term" value="P:proteolysis"/>
    <property type="evidence" value="ECO:0007669"/>
    <property type="project" value="UniProtKB-KW"/>
</dbReference>
<dbReference type="InterPro" id="IPR056260">
    <property type="entry name" value="Dredd_2nd"/>
</dbReference>
<dbReference type="OrthoDB" id="6044770at2759"/>
<dbReference type="GO" id="GO:0004197">
    <property type="term" value="F:cysteine-type endopeptidase activity"/>
    <property type="evidence" value="ECO:0007669"/>
    <property type="project" value="InterPro"/>
</dbReference>
<dbReference type="AlphaFoldDB" id="A0A835CWB2"/>
<proteinExistence type="inferred from homology"/>
<evidence type="ECO:0000313" key="8">
    <source>
        <dbReference type="EMBL" id="KAF7996213.1"/>
    </source>
</evidence>